<organism evidence="1 2">
    <name type="scientific">Geopseudomonas aromaticivorans</name>
    <dbReference type="NCBI Taxonomy" id="2849492"/>
    <lineage>
        <taxon>Bacteria</taxon>
        <taxon>Pseudomonadati</taxon>
        <taxon>Pseudomonadota</taxon>
        <taxon>Gammaproteobacteria</taxon>
        <taxon>Pseudomonadales</taxon>
        <taxon>Pseudomonadaceae</taxon>
        <taxon>Geopseudomonas</taxon>
    </lineage>
</organism>
<proteinExistence type="predicted"/>
<dbReference type="Proteomes" id="UP000813068">
    <property type="component" value="Unassembled WGS sequence"/>
</dbReference>
<gene>
    <name evidence="1" type="ORF">KRX52_04465</name>
</gene>
<evidence type="ECO:0000313" key="2">
    <source>
        <dbReference type="Proteomes" id="UP000813068"/>
    </source>
</evidence>
<reference evidence="1 2" key="1">
    <citation type="submission" date="2021-06" db="EMBL/GenBank/DDBJ databases">
        <title>Differences between aerobic and microaerobic xylene degrading microbial communities.</title>
        <authorList>
            <person name="Banerjee S."/>
            <person name="Tancsics A."/>
        </authorList>
    </citation>
    <scope>NUCLEOTIDE SEQUENCE [LARGE SCALE GENOMIC DNA]</scope>
    <source>
        <strain evidence="1 2">MAP12</strain>
    </source>
</reference>
<keyword evidence="2" id="KW-1185">Reference proteome</keyword>
<dbReference type="RefSeq" id="WP_217679961.1">
    <property type="nucleotide sequence ID" value="NZ_JAHRGL010000011.1"/>
</dbReference>
<comment type="caution">
    <text evidence="1">The sequence shown here is derived from an EMBL/GenBank/DDBJ whole genome shotgun (WGS) entry which is preliminary data.</text>
</comment>
<protein>
    <submittedName>
        <fullName evidence="1">Uncharacterized protein</fullName>
    </submittedName>
</protein>
<accession>A0ABS6MTB3</accession>
<sequence length="104" mass="11695">MSQYTNSRELSLDGQPVIVREMTVMQVREWLASASADRPLDIVGDGLFTSCALADLPRMTDLTDERIDQLRPSQVEQVIAACKELNPHFFGMTERLNRALQSKA</sequence>
<name>A0ABS6MTB3_9GAMM</name>
<evidence type="ECO:0000313" key="1">
    <source>
        <dbReference type="EMBL" id="MBV2132050.1"/>
    </source>
</evidence>
<dbReference type="EMBL" id="JAHRGL010000011">
    <property type="protein sequence ID" value="MBV2132050.1"/>
    <property type="molecule type" value="Genomic_DNA"/>
</dbReference>